<feature type="transmembrane region" description="Helical" evidence="1">
    <location>
        <begin position="249"/>
        <end position="268"/>
    </location>
</feature>
<evidence type="ECO:0000313" key="3">
    <source>
        <dbReference type="EMBL" id="OJG18724.1"/>
    </source>
</evidence>
<organism evidence="3 4">
    <name type="scientific">Enterococcus canis</name>
    <dbReference type="NCBI Taxonomy" id="214095"/>
    <lineage>
        <taxon>Bacteria</taxon>
        <taxon>Bacillati</taxon>
        <taxon>Bacillota</taxon>
        <taxon>Bacilli</taxon>
        <taxon>Lactobacillales</taxon>
        <taxon>Enterococcaceae</taxon>
        <taxon>Enterococcus</taxon>
    </lineage>
</organism>
<dbReference type="AlphaFoldDB" id="A0A1L8RG60"/>
<dbReference type="EMBL" id="JXKH01000003">
    <property type="protein sequence ID" value="OJG18724.1"/>
    <property type="molecule type" value="Genomic_DNA"/>
</dbReference>
<dbReference type="STRING" id="214095.RU97_GL001342"/>
<feature type="domain" description="Acyltransferase 3" evidence="2">
    <location>
        <begin position="1"/>
        <end position="291"/>
    </location>
</feature>
<feature type="transmembrane region" description="Helical" evidence="1">
    <location>
        <begin position="274"/>
        <end position="292"/>
    </location>
</feature>
<keyword evidence="4" id="KW-1185">Reference proteome</keyword>
<reference evidence="3 4" key="1">
    <citation type="submission" date="2014-12" db="EMBL/GenBank/DDBJ databases">
        <title>Draft genome sequences of 29 type strains of Enterococci.</title>
        <authorList>
            <person name="Zhong Z."/>
            <person name="Sun Z."/>
            <person name="Liu W."/>
            <person name="Zhang W."/>
            <person name="Zhang H."/>
        </authorList>
    </citation>
    <scope>NUCLEOTIDE SEQUENCE [LARGE SCALE GENOMIC DNA]</scope>
    <source>
        <strain evidence="3 4">DSM 17029</strain>
    </source>
</reference>
<evidence type="ECO:0000256" key="1">
    <source>
        <dbReference type="SAM" id="Phobius"/>
    </source>
</evidence>
<dbReference type="PANTHER" id="PTHR37312">
    <property type="entry name" value="MEMBRANE-BOUND ACYLTRANSFERASE YKRP-RELATED"/>
    <property type="match status" value="1"/>
</dbReference>
<dbReference type="GO" id="GO:0016747">
    <property type="term" value="F:acyltransferase activity, transferring groups other than amino-acyl groups"/>
    <property type="evidence" value="ECO:0007669"/>
    <property type="project" value="InterPro"/>
</dbReference>
<dbReference type="Pfam" id="PF01757">
    <property type="entry name" value="Acyl_transf_3"/>
    <property type="match status" value="1"/>
</dbReference>
<feature type="transmembrane region" description="Helical" evidence="1">
    <location>
        <begin position="24"/>
        <end position="47"/>
    </location>
</feature>
<dbReference type="PANTHER" id="PTHR37312:SF1">
    <property type="entry name" value="MEMBRANE-BOUND ACYLTRANSFERASE YKRP-RELATED"/>
    <property type="match status" value="1"/>
</dbReference>
<keyword evidence="1" id="KW-0812">Transmembrane</keyword>
<evidence type="ECO:0000313" key="4">
    <source>
        <dbReference type="Proteomes" id="UP000181884"/>
    </source>
</evidence>
<gene>
    <name evidence="3" type="ORF">RU97_GL001342</name>
</gene>
<dbReference type="InterPro" id="IPR002656">
    <property type="entry name" value="Acyl_transf_3_dom"/>
</dbReference>
<dbReference type="Proteomes" id="UP000181884">
    <property type="component" value="Unassembled WGS sequence"/>
</dbReference>
<feature type="transmembrane region" description="Helical" evidence="1">
    <location>
        <begin position="219"/>
        <end position="237"/>
    </location>
</feature>
<keyword evidence="1" id="KW-0472">Membrane</keyword>
<protein>
    <recommendedName>
        <fullName evidence="2">Acyltransferase 3 domain-containing protein</fullName>
    </recommendedName>
</protein>
<evidence type="ECO:0000259" key="2">
    <source>
        <dbReference type="Pfam" id="PF01757"/>
    </source>
</evidence>
<feature type="transmembrane region" description="Helical" evidence="1">
    <location>
        <begin position="114"/>
        <end position="131"/>
    </location>
</feature>
<comment type="caution">
    <text evidence="3">The sequence shown here is derived from an EMBL/GenBank/DDBJ whole genome shotgun (WGS) entry which is preliminary data.</text>
</comment>
<accession>A0A1L8RG60</accession>
<feature type="transmembrane region" description="Helical" evidence="1">
    <location>
        <begin position="85"/>
        <end position="107"/>
    </location>
</feature>
<proteinExistence type="predicted"/>
<sequence>MRGILIFLVVLGHALEYFRLHSGIGSFLYIFIYLFHMPVFVFISGYFSKNLQKGRQTAVKTFLIPYLLLNIMLSLILLATGKIEAILILSPGWTLWFLYCMFIWRLLLPDLVKVRHVLILSLIVGIFSGMLTEFGTYMAMARTLGFLPYFLAGYFTTPEKVQKIRQFPFRKTLSLLIIGLGVATTILWRQLQLPAELLWGDRAYNLFDIPLWQNLLADIYWYALGFAFVFVFLALTTKRTTFFTLWGKHTLAIYLLHIYLIAPIVYLGEWIPNPIMHLIFLILGSSLTVYFLSRKKVTDWLSQTLDRIIHFIMKP</sequence>
<dbReference type="InterPro" id="IPR052734">
    <property type="entry name" value="Nod_factor_acetyltransferase"/>
</dbReference>
<keyword evidence="1" id="KW-1133">Transmembrane helix</keyword>
<name>A0A1L8RG60_9ENTE</name>
<feature type="transmembrane region" description="Helical" evidence="1">
    <location>
        <begin position="169"/>
        <end position="188"/>
    </location>
</feature>
<feature type="transmembrane region" description="Helical" evidence="1">
    <location>
        <begin position="59"/>
        <end position="79"/>
    </location>
</feature>